<evidence type="ECO:0000259" key="15">
    <source>
        <dbReference type="Pfam" id="PF22461"/>
    </source>
</evidence>
<dbReference type="EMBL" id="JACQAY010000059">
    <property type="protein sequence ID" value="MBI3539036.1"/>
    <property type="molecule type" value="Genomic_DNA"/>
</dbReference>
<dbReference type="NCBIfam" id="NF010120">
    <property type="entry name" value="PRK13596.1"/>
    <property type="match status" value="1"/>
</dbReference>
<comment type="cofactor">
    <cofactor evidence="2">
        <name>[4Fe-4S] cluster</name>
        <dbReference type="ChEBI" id="CHEBI:49883"/>
    </cofactor>
</comment>
<dbReference type="InterPro" id="IPR011538">
    <property type="entry name" value="Nuo51_FMN-bd"/>
</dbReference>
<keyword evidence="10" id="KW-0408">Iron</keyword>
<evidence type="ECO:0000256" key="11">
    <source>
        <dbReference type="ARBA" id="ARBA00023014"/>
    </source>
</evidence>
<dbReference type="AlphaFoldDB" id="A0A9D6L592"/>
<keyword evidence="8" id="KW-0479">Metal-binding</keyword>
<dbReference type="PANTHER" id="PTHR43578">
    <property type="entry name" value="NADH-QUINONE OXIDOREDUCTASE SUBUNIT F"/>
    <property type="match status" value="1"/>
</dbReference>
<feature type="domain" description="NADH-ubiquinone oxidoreductase 51kDa subunit FMN-binding" evidence="14">
    <location>
        <begin position="10"/>
        <end position="182"/>
    </location>
</feature>
<evidence type="ECO:0000256" key="3">
    <source>
        <dbReference type="ARBA" id="ARBA00007523"/>
    </source>
</evidence>
<accession>A0A9D6L592</accession>
<organism evidence="16 17">
    <name type="scientific">Eiseniibacteriota bacterium</name>
    <dbReference type="NCBI Taxonomy" id="2212470"/>
    <lineage>
        <taxon>Bacteria</taxon>
        <taxon>Candidatus Eiseniibacteriota</taxon>
    </lineage>
</organism>
<dbReference type="Gene3D" id="3.10.20.600">
    <property type="match status" value="1"/>
</dbReference>
<name>A0A9D6L592_UNCEI</name>
<evidence type="ECO:0000313" key="17">
    <source>
        <dbReference type="Proteomes" id="UP000807850"/>
    </source>
</evidence>
<evidence type="ECO:0000256" key="10">
    <source>
        <dbReference type="ARBA" id="ARBA00023004"/>
    </source>
</evidence>
<dbReference type="SUPFAM" id="SSF142019">
    <property type="entry name" value="Nqo1 FMN-binding domain-like"/>
    <property type="match status" value="1"/>
</dbReference>
<evidence type="ECO:0000256" key="12">
    <source>
        <dbReference type="ARBA" id="ARBA00023027"/>
    </source>
</evidence>
<dbReference type="GO" id="GO:0051539">
    <property type="term" value="F:4 iron, 4 sulfur cluster binding"/>
    <property type="evidence" value="ECO:0007669"/>
    <property type="project" value="UniProtKB-KW"/>
</dbReference>
<evidence type="ECO:0000256" key="13">
    <source>
        <dbReference type="ARBA" id="ARBA00047712"/>
    </source>
</evidence>
<keyword evidence="9" id="KW-1278">Translocase</keyword>
<gene>
    <name evidence="16" type="primary">nuoF</name>
    <name evidence="16" type="ORF">HY076_02035</name>
</gene>
<keyword evidence="12" id="KW-0520">NAD</keyword>
<evidence type="ECO:0000256" key="4">
    <source>
        <dbReference type="ARBA" id="ARBA00022485"/>
    </source>
</evidence>
<comment type="caution">
    <text evidence="16">The sequence shown here is derived from an EMBL/GenBank/DDBJ whole genome shotgun (WGS) entry which is preliminary data.</text>
</comment>
<dbReference type="Pfam" id="PF01512">
    <property type="entry name" value="Complex1_51K"/>
    <property type="match status" value="1"/>
</dbReference>
<keyword evidence="11" id="KW-0411">Iron-sulfur</keyword>
<comment type="catalytic activity">
    <reaction evidence="13">
        <text>a quinone + NADH + 5 H(+)(in) = a quinol + NAD(+) + 4 H(+)(out)</text>
        <dbReference type="Rhea" id="RHEA:57888"/>
        <dbReference type="ChEBI" id="CHEBI:15378"/>
        <dbReference type="ChEBI" id="CHEBI:24646"/>
        <dbReference type="ChEBI" id="CHEBI:57540"/>
        <dbReference type="ChEBI" id="CHEBI:57945"/>
        <dbReference type="ChEBI" id="CHEBI:132124"/>
    </reaction>
</comment>
<reference evidence="16" key="1">
    <citation type="submission" date="2020-07" db="EMBL/GenBank/DDBJ databases">
        <title>Huge and variable diversity of episymbiotic CPR bacteria and DPANN archaea in groundwater ecosystems.</title>
        <authorList>
            <person name="He C.Y."/>
            <person name="Keren R."/>
            <person name="Whittaker M."/>
            <person name="Farag I.F."/>
            <person name="Doudna J."/>
            <person name="Cate J.H.D."/>
            <person name="Banfield J.F."/>
        </authorList>
    </citation>
    <scope>NUCLEOTIDE SEQUENCE</scope>
    <source>
        <strain evidence="16">NC_groundwater_928_Pr1_S-0.2um_72_17</strain>
    </source>
</reference>
<dbReference type="GO" id="GO:0046872">
    <property type="term" value="F:metal ion binding"/>
    <property type="evidence" value="ECO:0007669"/>
    <property type="project" value="UniProtKB-KW"/>
</dbReference>
<dbReference type="Pfam" id="PF22461">
    <property type="entry name" value="SLBB_2"/>
    <property type="match status" value="1"/>
</dbReference>
<dbReference type="PANTHER" id="PTHR43578:SF3">
    <property type="entry name" value="NADH-QUINONE OXIDOREDUCTASE SUBUNIT F"/>
    <property type="match status" value="1"/>
</dbReference>
<evidence type="ECO:0000256" key="7">
    <source>
        <dbReference type="ARBA" id="ARBA00022719"/>
    </source>
</evidence>
<evidence type="ECO:0000313" key="16">
    <source>
        <dbReference type="EMBL" id="MBI3539036.1"/>
    </source>
</evidence>
<proteinExistence type="inferred from homology"/>
<evidence type="ECO:0000259" key="14">
    <source>
        <dbReference type="Pfam" id="PF01512"/>
    </source>
</evidence>
<dbReference type="Proteomes" id="UP000807850">
    <property type="component" value="Unassembled WGS sequence"/>
</dbReference>
<evidence type="ECO:0000256" key="5">
    <source>
        <dbReference type="ARBA" id="ARBA00022630"/>
    </source>
</evidence>
<dbReference type="InterPro" id="IPR054765">
    <property type="entry name" value="SLBB_dom"/>
</dbReference>
<feature type="domain" description="SLBB" evidence="15">
    <location>
        <begin position="205"/>
        <end position="267"/>
    </location>
</feature>
<dbReference type="FunFam" id="3.40.50.11540:FF:000001">
    <property type="entry name" value="NADH dehydrogenase [ubiquinone] flavoprotein 1, mitochondrial"/>
    <property type="match status" value="1"/>
</dbReference>
<evidence type="ECO:0000256" key="8">
    <source>
        <dbReference type="ARBA" id="ARBA00022723"/>
    </source>
</evidence>
<keyword evidence="6" id="KW-0288">FMN</keyword>
<comment type="cofactor">
    <cofactor evidence="1">
        <name>FMN</name>
        <dbReference type="ChEBI" id="CHEBI:58210"/>
    </cofactor>
</comment>
<comment type="similarity">
    <text evidence="3">Belongs to the complex I 51 kDa subunit family.</text>
</comment>
<feature type="non-terminal residue" evidence="16">
    <location>
        <position position="294"/>
    </location>
</feature>
<keyword evidence="7" id="KW-0874">Quinone</keyword>
<evidence type="ECO:0000256" key="9">
    <source>
        <dbReference type="ARBA" id="ARBA00022967"/>
    </source>
</evidence>
<dbReference type="Gene3D" id="3.40.50.11540">
    <property type="entry name" value="NADH-ubiquinone oxidoreductase 51kDa subunit"/>
    <property type="match status" value="1"/>
</dbReference>
<evidence type="ECO:0000256" key="2">
    <source>
        <dbReference type="ARBA" id="ARBA00001966"/>
    </source>
</evidence>
<evidence type="ECO:0000256" key="1">
    <source>
        <dbReference type="ARBA" id="ARBA00001917"/>
    </source>
</evidence>
<keyword evidence="5" id="KW-0285">Flavoprotein</keyword>
<dbReference type="InterPro" id="IPR037225">
    <property type="entry name" value="Nuo51_FMN-bd_sf"/>
</dbReference>
<evidence type="ECO:0000256" key="6">
    <source>
        <dbReference type="ARBA" id="ARBA00022643"/>
    </source>
</evidence>
<keyword evidence="4" id="KW-0004">4Fe-4S</keyword>
<protein>
    <submittedName>
        <fullName evidence="16">NADH-quinone oxidoreductase subunit NuoF</fullName>
    </submittedName>
</protein>
<dbReference type="FunFam" id="3.10.20.600:FF:000003">
    <property type="entry name" value="NADH-quinone oxidoreductase subunit F"/>
    <property type="match status" value="1"/>
</dbReference>
<dbReference type="SUPFAM" id="SSF142984">
    <property type="entry name" value="Nqo1 middle domain-like"/>
    <property type="match status" value="1"/>
</dbReference>
<sequence length="294" mass="31393">MTPDEAIEVVKASGLRGRGGAGFPTGLKWGFVPKQTPKPKYLVCNADESEPGTFKDRELMEKNPHLLIEGMLLAAYAIQAHTGYIYLRGEFEYVQRILDRAIAEARAAKLLGDDVLGTGFAFHLHTHLGAGAYICGEETALLSSLEGYRGQPRLKPPFPAVEGLYACPTVVNNVETLMNVPHILKKGAPWFRQWGTEKSPGTKVLSVSGPVKRPGNYEVPMGIPLRTLIDAHCGGMRDGVAIKAVIPGGSSVPLLPASMLDTGLDFESMVAAGTLLGSGGVIVIDDQTCIVDAL</sequence>
<dbReference type="GO" id="GO:0048038">
    <property type="term" value="F:quinone binding"/>
    <property type="evidence" value="ECO:0007669"/>
    <property type="project" value="UniProtKB-KW"/>
</dbReference>